<evidence type="ECO:0000256" key="2">
    <source>
        <dbReference type="SAM" id="MobiDB-lite"/>
    </source>
</evidence>
<feature type="domain" description="Plastocyanin-like" evidence="3">
    <location>
        <begin position="497"/>
        <end position="602"/>
    </location>
</feature>
<keyword evidence="5" id="KW-1185">Reference proteome</keyword>
<comment type="caution">
    <text evidence="4">The sequence shown here is derived from an EMBL/GenBank/DDBJ whole genome shotgun (WGS) entry which is preliminary data.</text>
</comment>
<feature type="region of interest" description="Disordered" evidence="2">
    <location>
        <begin position="433"/>
        <end position="452"/>
    </location>
</feature>
<dbReference type="RefSeq" id="WP_116708415.1">
    <property type="nucleotide sequence ID" value="NZ_QEKW01000005.1"/>
</dbReference>
<sequence length="1610" mass="178825">MSVRSYDVTALEFPIVYTHDGDHDRNGLLYAPSSVVPLLRWVRDQWRRDDEWLPEAHRRRQLITMLLDGLDRYEEMERLLRTTLAAHADLLVHRGEVIAADAAEEAPDPSIRPGRREIEQHYRTTVNELTSILDELTGGEIDEVHRDPEVRRRWRWRWGSARSVLEDAIAQRLAGIHKEWLGELPRLLRETGLTRPQLEQLALNDVIPSVGARATSYNRVNPLRPLPAARPLVLRARAGETVEVTLRNEVRGRRVGLHRQGAGLVGGVREADGAHVGANPDTTAATGRTITYRWKADTEGVWPLNDLADVRGTQDGTNAHGLFGVLLVEPEQATWHDPVTGDDVTDSDLGCALDVDIHRRSGQAATEEYVDLATDGERWRPHREFTIFIHDEPEVHSALHIGGGEHTVMPLSYRAEPMPNRLPHRMREYADQTRRTGSAAIPGTTPSSSPHDLRAVKRAIDPHTLAEEFWIGRRSDGTWIERVAGEEQHHSSWLFGDPATPILRAYRGDPCRVRLVHAGVKETHVFHLHVHQWHAIPTDTAAPSAWRPGAERGSQLLDSISIGPQAGFTIDPLYGSGSRQHSFGDIIWHCHLYPHFHHGMWGLWRSFDTVVDGATPLPDGTPCPALKPLPGRGPEDAPRPGHPAFPLPAGRRVGFPWFVDAAVPQKAPPPPAAAPGQVGGRRRLLELPPASAAETAAFAPGAAQRPGAPFVALDTQARTWNATAGVPAANRVISYDVDVAEEQITYNRIGWHDHHGHFYALRGVSTVVNGRRTEHPLPVDRDPREPFFVRANHGDVVELRLHNELGTIGADHFDLTQLPVECGLHVHLVKFDVLAADGSSTGWNYLSGASCREAVPGVGDVPLPANVSLHRWVVDEEFGPCFFHDHLLANYRQKRGLFAALIAEPPGATWAPGPPLVRALPRADEVDDGDDEFDESALGNSPGGVAWSGTSAVVTPRRESAIGAFREACLGMGDFVPLYDREERPLNPPGELGGDDDPGTMAVNHRCAPLTARGPDPSAWFATDHGRRRRADRPEPGHAGELTRSSWLRDPETPIIPTYPGERLRIRLIQGSHEEQHSFVTHGLRWRREWQKTASTLVNQQTLGISEAFTLDVNGDGTSPYGVGDHLWRFSAMDDLWLGCWGLVRVLVPGSALPRLDTDEALSEPLERPGPGERYRWFTVRARRVEHEYDGRRLTDPYGLVYEVLAHGETTRGDEREDEREDADGTGSPFAPPEVRERGAEPVAHPWVEGDWRVGPEPPDDAPEPLVLRCRPGEWVRVCLVNEVRLPRDGFEARDGWTGRYEDPLLPRFGPEPHPPALPLDENRRTVSPRVSLHPALLRYDVVADDGAHVGANRDSTVRPLPLEDDHGHGPDDGAVADHDGHGHDRQNWRCYWWYADPELGKGVGQVCFLHDMADIRNHRHHGLVGALVVEPEGWVPDDWTGTRTTVRRPHGEHGESANEQVLFWQDGLRHYAYGDLTSPVADVEPGDDPEDAGQKGINYRCRPVHPRTRLHDIPPTPMWEARQGDTLWLRLVGACDKPRNHTFTAHGQQWAMGPWLGGTSPQIGGLSGLTADVVHDIAMAAGHPGDHAYRSGAFRWAVTQGMWGFVRVH</sequence>
<evidence type="ECO:0000256" key="1">
    <source>
        <dbReference type="ARBA" id="ARBA00022723"/>
    </source>
</evidence>
<organism evidence="4 5">
    <name type="scientific">Actinomycetospora cinnamomea</name>
    <dbReference type="NCBI Taxonomy" id="663609"/>
    <lineage>
        <taxon>Bacteria</taxon>
        <taxon>Bacillati</taxon>
        <taxon>Actinomycetota</taxon>
        <taxon>Actinomycetes</taxon>
        <taxon>Pseudonocardiales</taxon>
        <taxon>Pseudonocardiaceae</taxon>
        <taxon>Actinomycetospora</taxon>
    </lineage>
</organism>
<keyword evidence="1" id="KW-0479">Metal-binding</keyword>
<dbReference type="PROSITE" id="PS00080">
    <property type="entry name" value="MULTICOPPER_OXIDASE2"/>
    <property type="match status" value="1"/>
</dbReference>
<feature type="region of interest" description="Disordered" evidence="2">
    <location>
        <begin position="1351"/>
        <end position="1381"/>
    </location>
</feature>
<feature type="region of interest" description="Disordered" evidence="2">
    <location>
        <begin position="981"/>
        <end position="1053"/>
    </location>
</feature>
<protein>
    <submittedName>
        <fullName evidence="4">FtsP/CotA-like multicopper oxidase with cupredoxin domain</fullName>
    </submittedName>
</protein>
<accession>A0A2U1FDE4</accession>
<reference evidence="4 5" key="1">
    <citation type="submission" date="2018-04" db="EMBL/GenBank/DDBJ databases">
        <title>Genomic Encyclopedia of Type Strains, Phase IV (KMG-IV): sequencing the most valuable type-strain genomes for metagenomic binning, comparative biology and taxonomic classification.</title>
        <authorList>
            <person name="Goeker M."/>
        </authorList>
    </citation>
    <scope>NUCLEOTIDE SEQUENCE [LARGE SCALE GENOMIC DNA]</scope>
    <source>
        <strain evidence="4 5">DSM 45771</strain>
    </source>
</reference>
<dbReference type="SUPFAM" id="SSF49503">
    <property type="entry name" value="Cupredoxins"/>
    <property type="match status" value="5"/>
</dbReference>
<evidence type="ECO:0000313" key="4">
    <source>
        <dbReference type="EMBL" id="PVZ10179.1"/>
    </source>
</evidence>
<dbReference type="InterPro" id="IPR008972">
    <property type="entry name" value="Cupredoxin"/>
</dbReference>
<evidence type="ECO:0000259" key="3">
    <source>
        <dbReference type="Pfam" id="PF07731"/>
    </source>
</evidence>
<dbReference type="Proteomes" id="UP000245639">
    <property type="component" value="Unassembled WGS sequence"/>
</dbReference>
<feature type="region of interest" description="Disordered" evidence="2">
    <location>
        <begin position="1207"/>
        <end position="1240"/>
    </location>
</feature>
<dbReference type="GO" id="GO:0016491">
    <property type="term" value="F:oxidoreductase activity"/>
    <property type="evidence" value="ECO:0007669"/>
    <property type="project" value="InterPro"/>
</dbReference>
<dbReference type="OrthoDB" id="345021at2"/>
<proteinExistence type="predicted"/>
<dbReference type="InterPro" id="IPR002355">
    <property type="entry name" value="Cu_oxidase_Cu_BS"/>
</dbReference>
<evidence type="ECO:0000313" key="5">
    <source>
        <dbReference type="Proteomes" id="UP000245639"/>
    </source>
</evidence>
<name>A0A2U1FDE4_9PSEU</name>
<feature type="compositionally biased region" description="Basic and acidic residues" evidence="2">
    <location>
        <begin position="1362"/>
        <end position="1381"/>
    </location>
</feature>
<dbReference type="Gene3D" id="2.60.40.420">
    <property type="entry name" value="Cupredoxins - blue copper proteins"/>
    <property type="match status" value="6"/>
</dbReference>
<gene>
    <name evidence="4" type="ORF">C8D89_105256</name>
</gene>
<dbReference type="Pfam" id="PF07731">
    <property type="entry name" value="Cu-oxidase_2"/>
    <property type="match status" value="1"/>
</dbReference>
<dbReference type="EMBL" id="QEKW01000005">
    <property type="protein sequence ID" value="PVZ10179.1"/>
    <property type="molecule type" value="Genomic_DNA"/>
</dbReference>
<dbReference type="InterPro" id="IPR011706">
    <property type="entry name" value="Cu-oxidase_C"/>
</dbReference>
<dbReference type="GO" id="GO:0005507">
    <property type="term" value="F:copper ion binding"/>
    <property type="evidence" value="ECO:0007669"/>
    <property type="project" value="InterPro"/>
</dbReference>